<feature type="region of interest" description="Disordered" evidence="1">
    <location>
        <begin position="345"/>
        <end position="728"/>
    </location>
</feature>
<feature type="compositionally biased region" description="Basic and acidic residues" evidence="1">
    <location>
        <begin position="603"/>
        <end position="616"/>
    </location>
</feature>
<organism evidence="3 4">
    <name type="scientific">Toxoplasma gondii RUB</name>
    <dbReference type="NCBI Taxonomy" id="935652"/>
    <lineage>
        <taxon>Eukaryota</taxon>
        <taxon>Sar</taxon>
        <taxon>Alveolata</taxon>
        <taxon>Apicomplexa</taxon>
        <taxon>Conoidasida</taxon>
        <taxon>Coccidia</taxon>
        <taxon>Eucoccidiorida</taxon>
        <taxon>Eimeriorina</taxon>
        <taxon>Sarcocystidae</taxon>
        <taxon>Toxoplasma</taxon>
    </lineage>
</organism>
<dbReference type="PROSITE" id="PS00972">
    <property type="entry name" value="USP_1"/>
    <property type="match status" value="1"/>
</dbReference>
<dbReference type="PROSITE" id="PS50235">
    <property type="entry name" value="USP_3"/>
    <property type="match status" value="1"/>
</dbReference>
<dbReference type="Pfam" id="PF00443">
    <property type="entry name" value="UCH"/>
    <property type="match status" value="1"/>
</dbReference>
<feature type="compositionally biased region" description="Basic and acidic residues" evidence="1">
    <location>
        <begin position="1000"/>
        <end position="1013"/>
    </location>
</feature>
<dbReference type="InterPro" id="IPR038765">
    <property type="entry name" value="Papain-like_cys_pep_sf"/>
</dbReference>
<dbReference type="Proteomes" id="UP000028834">
    <property type="component" value="Unassembled WGS sequence"/>
</dbReference>
<feature type="compositionally biased region" description="Polar residues" evidence="1">
    <location>
        <begin position="719"/>
        <end position="728"/>
    </location>
</feature>
<evidence type="ECO:0000256" key="1">
    <source>
        <dbReference type="SAM" id="MobiDB-lite"/>
    </source>
</evidence>
<protein>
    <submittedName>
        <fullName evidence="3">Ubiquitin carboxyl-terminal hydrolase</fullName>
        <ecNumber evidence="3">3.1.2.15</ecNumber>
    </submittedName>
</protein>
<feature type="compositionally biased region" description="Basic and acidic residues" evidence="1">
    <location>
        <begin position="661"/>
        <end position="695"/>
    </location>
</feature>
<feature type="compositionally biased region" description="Basic and acidic residues" evidence="1">
    <location>
        <begin position="110"/>
        <end position="122"/>
    </location>
</feature>
<feature type="compositionally biased region" description="Low complexity" evidence="1">
    <location>
        <begin position="387"/>
        <end position="415"/>
    </location>
</feature>
<feature type="compositionally biased region" description="Basic and acidic residues" evidence="1">
    <location>
        <begin position="886"/>
        <end position="899"/>
    </location>
</feature>
<reference evidence="3 4" key="1">
    <citation type="submission" date="2014-05" db="EMBL/GenBank/DDBJ databases">
        <authorList>
            <person name="Sibley D."/>
            <person name="Venepally P."/>
            <person name="Karamycheva S."/>
            <person name="Hadjithomas M."/>
            <person name="Khan A."/>
            <person name="Brunk B."/>
            <person name="Roos D."/>
            <person name="Caler E."/>
            <person name="Lorenzi H."/>
        </authorList>
    </citation>
    <scope>NUCLEOTIDE SEQUENCE [LARGE SCALE GENOMIC DNA]</scope>
    <source>
        <strain evidence="3 4">RUB</strain>
    </source>
</reference>
<feature type="region of interest" description="Disordered" evidence="1">
    <location>
        <begin position="1000"/>
        <end position="1106"/>
    </location>
</feature>
<feature type="domain" description="USP" evidence="2">
    <location>
        <begin position="1158"/>
        <end position="1564"/>
    </location>
</feature>
<accession>A0A086LPQ7</accession>
<dbReference type="InterPro" id="IPR018200">
    <property type="entry name" value="USP_CS"/>
</dbReference>
<dbReference type="InterPro" id="IPR001394">
    <property type="entry name" value="Peptidase_C19_UCH"/>
</dbReference>
<feature type="compositionally biased region" description="Low complexity" evidence="1">
    <location>
        <begin position="871"/>
        <end position="885"/>
    </location>
</feature>
<feature type="compositionally biased region" description="Basic and acidic residues" evidence="1">
    <location>
        <begin position="489"/>
        <end position="503"/>
    </location>
</feature>
<proteinExistence type="predicted"/>
<gene>
    <name evidence="3" type="ORF">TGRUB_277895B</name>
</gene>
<dbReference type="PANTHER" id="PTHR24006">
    <property type="entry name" value="UBIQUITIN CARBOXYL-TERMINAL HYDROLASE"/>
    <property type="match status" value="1"/>
</dbReference>
<feature type="compositionally biased region" description="Basic and acidic residues" evidence="1">
    <location>
        <begin position="1025"/>
        <end position="1039"/>
    </location>
</feature>
<dbReference type="GO" id="GO:0005634">
    <property type="term" value="C:nucleus"/>
    <property type="evidence" value="ECO:0007669"/>
    <property type="project" value="TreeGrafter"/>
</dbReference>
<comment type="caution">
    <text evidence="3">The sequence shown here is derived from an EMBL/GenBank/DDBJ whole genome shotgun (WGS) entry which is preliminary data.</text>
</comment>
<dbReference type="GO" id="GO:0005829">
    <property type="term" value="C:cytosol"/>
    <property type="evidence" value="ECO:0007669"/>
    <property type="project" value="TreeGrafter"/>
</dbReference>
<dbReference type="EMBL" id="AFYV02002468">
    <property type="protein sequence ID" value="KFG58625.1"/>
    <property type="molecule type" value="Genomic_DNA"/>
</dbReference>
<feature type="region of interest" description="Disordered" evidence="1">
    <location>
        <begin position="844"/>
        <end position="965"/>
    </location>
</feature>
<dbReference type="SUPFAM" id="SSF54001">
    <property type="entry name" value="Cysteine proteinases"/>
    <property type="match status" value="1"/>
</dbReference>
<feature type="compositionally biased region" description="Low complexity" evidence="1">
    <location>
        <begin position="1073"/>
        <end position="1093"/>
    </location>
</feature>
<dbReference type="VEuPathDB" id="ToxoDB:TGRUB_277895B"/>
<name>A0A086LPQ7_TOXGO</name>
<feature type="compositionally biased region" description="Basic and acidic residues" evidence="1">
    <location>
        <begin position="556"/>
        <end position="574"/>
    </location>
</feature>
<feature type="non-terminal residue" evidence="3">
    <location>
        <position position="1"/>
    </location>
</feature>
<evidence type="ECO:0000313" key="4">
    <source>
        <dbReference type="Proteomes" id="UP000028834"/>
    </source>
</evidence>
<evidence type="ECO:0000259" key="2">
    <source>
        <dbReference type="PROSITE" id="PS50235"/>
    </source>
</evidence>
<feature type="compositionally biased region" description="Low complexity" evidence="1">
    <location>
        <begin position="1014"/>
        <end position="1024"/>
    </location>
</feature>
<dbReference type="OrthoDB" id="286820at2759"/>
<dbReference type="GO" id="GO:0016579">
    <property type="term" value="P:protein deubiquitination"/>
    <property type="evidence" value="ECO:0007669"/>
    <property type="project" value="InterPro"/>
</dbReference>
<dbReference type="EC" id="3.1.2.15" evidence="3"/>
<dbReference type="GO" id="GO:0004843">
    <property type="term" value="F:cysteine-type deubiquitinase activity"/>
    <property type="evidence" value="ECO:0007669"/>
    <property type="project" value="InterPro"/>
</dbReference>
<sequence>ASPAETVEFWTVVWIFAIRCLSHVFPSPPLVLSFCRASSLASAPPLPVFFQCGVAALVRILSLILAATLPSSPSSSSSSSPSAFELCLRVACSPIEEAVGLATAKPGRTRVETTTKKSEADKSICSPVSSPHSDVEEAYVGLQLSTPAEQTDKALSLSPQIADESGLSAPISTSSPTASARSACLPPFSKRAPVSVARHFFTGCLSASLLRLVLEEDPSLFTSSCTRRGIQSVAALLLSATKAIQDAAADYTALSRFAGGDGQGGRREERRTGGEEKKGEKETSGRTAADQEAAARNDWGRDSLCSCEEAGVEAEKRDGLSLSQEALNFAQATEAFGVQLMKKLKERAARPRDRQRRTSSGSPPQSPAVEGGSLVLSASPCRKLRQSSSPSSPASSPRASSSRSSRSPSPRSRSSFCMSRMPEKATHLGCSAVVASQRTERDGQNRKAGAGGREDQGGGGGEGREEEEEGSRTPADLKSGGASSPCEAETGRGDRVSRKREDFSGSQSVAGSRTDEAARARAETETRLRGSGEGRRSVVQDRRREERASAPASEAKGSEAETEREAPGRTRPQDGGHAGKKTCEALLHEGTEGGTAVKGANAAREERGWETGDRGRTKSTSESGEERSEDEIETQERHEEAMNLGDRGERLTNQRRRAKHESKVEKRRNVSKKEGRDNHTEGGERMSRSGCERHTVCMNQRSEKSGTPFKFFGEETTEQRSSQISCPQMQSPLSAVSAPLSAVSAPFSAVSAPLSSPLPEPETGVDTGFDAARRLLFLQQRQEERRSRAAALVAERRASAAVETPAFPRLAALRRKRAGVSVGEETGPAARAVASLLLRRHCQQVSPGAKAAKTSSFRPASRNGERSTLFLSAASPPELSPSEALQRARREHGETRPGEVDLGTGVVPARTGSAEGSCRRWRGRREPPGETSDDSEATTSAGRGGEEVTEEAEMEMRQRMRRQRQRRLLRLVLRMELRDREREDAWAKIKRVVRSEAGAEEIRKLQQRIRSESSDSASPLSDASSEARESVETPEERNRLHNAHKRTLSSSDKRASAPGTNPFESAATRRPGSCLSLTSPSALSPAAVPPASLHQRTGLPAAPPLFSPDTSLSPSFSAARRTLDLPVPFTLQDSVSFDLYAPRRGRSARLHAAPRKPVGLRNLGNTCYLNSFLQALFLSDAFVANVFRFSGRAPSPTSRLSCSSSPPQDIPNPALLRELQILFAQMLLLSCSDACSSSSSPCADASSDSSGAPSASLSPAAVLRVLPAEYRAQEQQDVSEAAREIFQSLGGQEDALIRSVFAGQTAQVVECCFCQTQSRREEVIHDLGFPVPSQAWVEEKQRETARARRRLSKVGLNGVSTGFEAGVSQAVSSVPGGKNSGARGYGFAGEDRRGAADVWEGPSLQEFFDALVKKERLCGENAYACEVCKTKRDAVKWQEIVSPPAHLIVVLNRYSWSVFSNEKKKNATHVHVDGTLTIGVFTYELYAAVIHAGASANSGHYYCLGRRSEFPRNGAGDNKGESRRSAWFKFDDSRVTPVDEETVNEISADDRSDDSPYMLFYRCVQAPRTSTCLVPKRILKSAERRLQEED</sequence>
<feature type="compositionally biased region" description="Basic and acidic residues" evidence="1">
    <location>
        <begin position="581"/>
        <end position="591"/>
    </location>
</feature>
<dbReference type="InterPro" id="IPR050164">
    <property type="entry name" value="Peptidase_C19"/>
</dbReference>
<feature type="compositionally biased region" description="Basic and acidic residues" evidence="1">
    <location>
        <begin position="634"/>
        <end position="652"/>
    </location>
</feature>
<feature type="compositionally biased region" description="Basic and acidic residues" evidence="1">
    <location>
        <begin position="513"/>
        <end position="548"/>
    </location>
</feature>
<dbReference type="InterPro" id="IPR028889">
    <property type="entry name" value="USP"/>
</dbReference>
<keyword evidence="3" id="KW-0378">Hydrolase</keyword>
<dbReference type="Gene3D" id="3.90.70.10">
    <property type="entry name" value="Cysteine proteinases"/>
    <property type="match status" value="1"/>
</dbReference>
<evidence type="ECO:0000313" key="3">
    <source>
        <dbReference type="EMBL" id="KFG58625.1"/>
    </source>
</evidence>
<feature type="region of interest" description="Disordered" evidence="1">
    <location>
        <begin position="256"/>
        <end position="297"/>
    </location>
</feature>
<feature type="compositionally biased region" description="Basic and acidic residues" evidence="1">
    <location>
        <begin position="264"/>
        <end position="284"/>
    </location>
</feature>
<feature type="region of interest" description="Disordered" evidence="1">
    <location>
        <begin position="110"/>
        <end position="132"/>
    </location>
</feature>